<dbReference type="InterPro" id="IPR025392">
    <property type="entry name" value="DUF4124"/>
</dbReference>
<accession>A0AAP5EAE2</accession>
<keyword evidence="2" id="KW-0732">Signal</keyword>
<evidence type="ECO:0000313" key="5">
    <source>
        <dbReference type="Proteomes" id="UP001226084"/>
    </source>
</evidence>
<feature type="compositionally biased region" description="Basic and acidic residues" evidence="1">
    <location>
        <begin position="44"/>
        <end position="56"/>
    </location>
</feature>
<feature type="domain" description="DUF4124" evidence="3">
    <location>
        <begin position="10"/>
        <end position="63"/>
    </location>
</feature>
<feature type="chain" id="PRO_5042923309" description="DUF4124 domain-containing protein" evidence="2">
    <location>
        <begin position="21"/>
        <end position="126"/>
    </location>
</feature>
<sequence length="126" mass="13104">MRALPLVCCLLLLASASASAGTVYKWKDANGVTQYSEKPPTGQKAEERKIQTRDPAGRTAAAEPAAAESADCTTARTNLSLLNGKGAVLQDTNGDGKPDTPLDDGQREAQKTLAEAGIKAYCKPAA</sequence>
<gene>
    <name evidence="4" type="ORF">QE424_003053</name>
</gene>
<proteinExistence type="predicted"/>
<name>A0AAP5EAE2_9GAMM</name>
<feature type="region of interest" description="Disordered" evidence="1">
    <location>
        <begin position="84"/>
        <end position="109"/>
    </location>
</feature>
<dbReference type="RefSeq" id="WP_068849122.1">
    <property type="nucleotide sequence ID" value="NZ_CP016294.1"/>
</dbReference>
<organism evidence="4 5">
    <name type="scientific">Stenotrophomonas rhizophila</name>
    <dbReference type="NCBI Taxonomy" id="216778"/>
    <lineage>
        <taxon>Bacteria</taxon>
        <taxon>Pseudomonadati</taxon>
        <taxon>Pseudomonadota</taxon>
        <taxon>Gammaproteobacteria</taxon>
        <taxon>Lysobacterales</taxon>
        <taxon>Lysobacteraceae</taxon>
        <taxon>Stenotrophomonas</taxon>
    </lineage>
</organism>
<protein>
    <recommendedName>
        <fullName evidence="3">DUF4124 domain-containing protein</fullName>
    </recommendedName>
</protein>
<dbReference type="AlphaFoldDB" id="A0AAP5EAE2"/>
<dbReference type="EMBL" id="JAUTAS010000001">
    <property type="protein sequence ID" value="MDQ1109894.1"/>
    <property type="molecule type" value="Genomic_DNA"/>
</dbReference>
<evidence type="ECO:0000313" key="4">
    <source>
        <dbReference type="EMBL" id="MDQ1109894.1"/>
    </source>
</evidence>
<feature type="region of interest" description="Disordered" evidence="1">
    <location>
        <begin position="30"/>
        <end position="71"/>
    </location>
</feature>
<evidence type="ECO:0000256" key="1">
    <source>
        <dbReference type="SAM" id="MobiDB-lite"/>
    </source>
</evidence>
<dbReference type="KEGG" id="srh:BAY15_0740"/>
<reference evidence="4" key="1">
    <citation type="submission" date="2023-07" db="EMBL/GenBank/DDBJ databases">
        <title>Functional and genomic diversity of the sorghum phyllosphere microbiome.</title>
        <authorList>
            <person name="Shade A."/>
        </authorList>
    </citation>
    <scope>NUCLEOTIDE SEQUENCE</scope>
    <source>
        <strain evidence="4">SORGH_AS_0457</strain>
    </source>
</reference>
<dbReference type="Pfam" id="PF13511">
    <property type="entry name" value="DUF4124"/>
    <property type="match status" value="1"/>
</dbReference>
<feature type="compositionally biased region" description="Low complexity" evidence="1">
    <location>
        <begin position="60"/>
        <end position="70"/>
    </location>
</feature>
<comment type="caution">
    <text evidence="4">The sequence shown here is derived from an EMBL/GenBank/DDBJ whole genome shotgun (WGS) entry which is preliminary data.</text>
</comment>
<dbReference type="Proteomes" id="UP001226084">
    <property type="component" value="Unassembled WGS sequence"/>
</dbReference>
<feature type="compositionally biased region" description="Basic and acidic residues" evidence="1">
    <location>
        <begin position="94"/>
        <end position="109"/>
    </location>
</feature>
<evidence type="ECO:0000259" key="3">
    <source>
        <dbReference type="Pfam" id="PF13511"/>
    </source>
</evidence>
<evidence type="ECO:0000256" key="2">
    <source>
        <dbReference type="SAM" id="SignalP"/>
    </source>
</evidence>
<feature type="signal peptide" evidence="2">
    <location>
        <begin position="1"/>
        <end position="20"/>
    </location>
</feature>